<evidence type="ECO:0000313" key="2">
    <source>
        <dbReference type="EMBL" id="QWV94428.1"/>
    </source>
</evidence>
<feature type="domain" description="CHAD" evidence="1">
    <location>
        <begin position="15"/>
        <end position="300"/>
    </location>
</feature>
<dbReference type="EMBL" id="CP076723">
    <property type="protein sequence ID" value="QWV94428.1"/>
    <property type="molecule type" value="Genomic_DNA"/>
</dbReference>
<dbReference type="PANTHER" id="PTHR39339">
    <property type="entry name" value="SLR1444 PROTEIN"/>
    <property type="match status" value="1"/>
</dbReference>
<protein>
    <submittedName>
        <fullName evidence="2">CHAD domain-containing protein</fullName>
    </submittedName>
</protein>
<keyword evidence="3" id="KW-1185">Reference proteome</keyword>
<evidence type="ECO:0000259" key="1">
    <source>
        <dbReference type="PROSITE" id="PS51708"/>
    </source>
</evidence>
<dbReference type="InterPro" id="IPR007899">
    <property type="entry name" value="CHAD_dom"/>
</dbReference>
<dbReference type="PANTHER" id="PTHR39339:SF1">
    <property type="entry name" value="CHAD DOMAIN-CONTAINING PROTEIN"/>
    <property type="match status" value="1"/>
</dbReference>
<sequence>MTTPADHTDSLQLRPVHLWFAASHLLAVLRKDIFAHWRGALRGFDLDEVHDLRVSSRRLREGLALFAPLLSQKKVTLLSRRVKKLTTLLGELRNIDEALLFFSGLEEQERERCRTEADQLQQSLSKEREAAQTEVAGALAQFQAGKLKKQLAGLSEQLNPFRKRAAGGIDPFTEVGIFAEGALAERIALVRELFPAALREEDTVAQHRLRIAFKKLRYRLEILAPLLEDHGEKLRRLLKRYQDLLGKLHDLDVFKEMVQERVAPGTGRDELLQLLAARRNDLFADFARTHREQPIEPLTAKISLELGLHRRPGPAETQP</sequence>
<evidence type="ECO:0000313" key="3">
    <source>
        <dbReference type="Proteomes" id="UP000683557"/>
    </source>
</evidence>
<organism evidence="2 3">
    <name type="scientific">Geomonas oryzisoli</name>
    <dbReference type="NCBI Taxonomy" id="2847992"/>
    <lineage>
        <taxon>Bacteria</taxon>
        <taxon>Pseudomonadati</taxon>
        <taxon>Thermodesulfobacteriota</taxon>
        <taxon>Desulfuromonadia</taxon>
        <taxon>Geobacterales</taxon>
        <taxon>Geobacteraceae</taxon>
        <taxon>Geomonas</taxon>
    </lineage>
</organism>
<accession>A0ABX8J7W6</accession>
<dbReference type="SMART" id="SM00880">
    <property type="entry name" value="CHAD"/>
    <property type="match status" value="1"/>
</dbReference>
<dbReference type="RefSeq" id="WP_216801173.1">
    <property type="nucleotide sequence ID" value="NZ_CP076723.1"/>
</dbReference>
<proteinExistence type="predicted"/>
<dbReference type="Pfam" id="PF05235">
    <property type="entry name" value="CHAD"/>
    <property type="match status" value="1"/>
</dbReference>
<name>A0ABX8J7W6_9BACT</name>
<reference evidence="2 3" key="1">
    <citation type="submission" date="2021-06" db="EMBL/GenBank/DDBJ databases">
        <title>Gemonas diversity in paddy soil.</title>
        <authorList>
            <person name="Liu G."/>
        </authorList>
    </citation>
    <scope>NUCLEOTIDE SEQUENCE [LARGE SCALE GENOMIC DNA]</scope>
    <source>
        <strain evidence="2 3">RG10</strain>
    </source>
</reference>
<gene>
    <name evidence="2" type="ORF">KP004_04375</name>
</gene>
<dbReference type="Proteomes" id="UP000683557">
    <property type="component" value="Chromosome"/>
</dbReference>
<dbReference type="PROSITE" id="PS51708">
    <property type="entry name" value="CHAD"/>
    <property type="match status" value="1"/>
</dbReference>